<feature type="region of interest" description="Disordered" evidence="1">
    <location>
        <begin position="273"/>
        <end position="368"/>
    </location>
</feature>
<sequence length="926" mass="103678">MNHFVNVSPSGRNISQNCFTTKSDCLDENHTNKNTTLINKSENSYYYPSNLDPPQINEDYKQSTVNSEVYDSLRPLNDHSNGSKKAFCITLSTSAAIAEELRRVYVEHPKAISNLGIATLNFDTELQSNLPHYESQVNSDSQFKRPLSHCTSDSSTSTPKESSLLVNLLRQPSMPHSSSVPIQQQQQQQQTPIKQNPYSNVPPPPTQQYQHGYPMPQQPPTSYPQASNIPSENFPSYQVQQRMEHVNQQTLQHTPQYHQQNPLYQHQTIIQSTPEHSPAKGKKKKQITKKQQVIKEIPSQQQQQQQPISATHLQNIPVGHRPQPSQYHPVAGMHIDLYGNPQHSQPHPSQYHPQQQQQQQQQHSGGIQQSILQPHHPEYYAIQQNQHTQRIQHQMRSPYNQQYRPGMGPPQYGSIDGYTGQRQIHPPPPPGSHPHMWQNVQRSQITSQHLQQTANVQDSQCQFVHQQSYMQQMNAPPTNAQTHTSPQYPNPSMLSGQQHPQGQPHYYMNPHQSGSEQQQIAHQQQMAQQRGPSMTPGQPPQHIMRTQHPQQISQSSQSSNIQLVQSQVLHDDNFCNTIGDDLLDEVDLDSIEPMRNLGTTPNTSSNNSLQNNHFMAQQNNYLQGPLSQHTTSPSSGGGYYGTNNYINQPSMTNIPTPQQLGYPKGTSSNNSVSNSFYHQQSPQGTTSISGPNSGIISSPSPARTPATPRSQISTPIASKGPPTTSNDNGLQTKEEIERERQIASTINSVIEKAMIDTPSSCSTPSTSTPQPQVISSSQHCTNLNGSKQGVHHQQSYFTTSINYSSPAPMLNGSNEYHVTPASHMNRSFEFDQGQPSQSMPYYNDNYSKIPISSEVVHGMVNQQSYSSQSIQSTPRRKRKSDGPKEMVTPRKTSTHVPQKDVLGSSQYIINQQQQSVANQIPASSTI</sequence>
<proteinExistence type="predicted"/>
<feature type="compositionally biased region" description="Polar residues" evidence="1">
    <location>
        <begin position="223"/>
        <end position="232"/>
    </location>
</feature>
<feature type="compositionally biased region" description="Polar residues" evidence="1">
    <location>
        <begin position="711"/>
        <end position="731"/>
    </location>
</feature>
<feature type="compositionally biased region" description="Low complexity" evidence="1">
    <location>
        <begin position="862"/>
        <end position="872"/>
    </location>
</feature>
<feature type="compositionally biased region" description="Polar residues" evidence="1">
    <location>
        <begin position="474"/>
        <end position="501"/>
    </location>
</feature>
<feature type="compositionally biased region" description="Low complexity" evidence="1">
    <location>
        <begin position="289"/>
        <end position="306"/>
    </location>
</feature>
<feature type="compositionally biased region" description="Low complexity" evidence="1">
    <location>
        <begin position="151"/>
        <end position="163"/>
    </location>
</feature>
<protein>
    <submittedName>
        <fullName evidence="3">Trithorax group protein osa</fullName>
    </submittedName>
</protein>
<feature type="region of interest" description="Disordered" evidence="1">
    <location>
        <begin position="414"/>
        <end position="437"/>
    </location>
</feature>
<evidence type="ECO:0000313" key="3">
    <source>
        <dbReference type="WBParaSite" id="SSTP_0000270200.1"/>
    </source>
</evidence>
<dbReference type="AlphaFoldDB" id="A0A0K0DZP0"/>
<feature type="region of interest" description="Disordered" evidence="1">
    <location>
        <begin position="474"/>
        <end position="559"/>
    </location>
</feature>
<feature type="compositionally biased region" description="Basic residues" evidence="1">
    <location>
        <begin position="279"/>
        <end position="288"/>
    </location>
</feature>
<feature type="region of interest" description="Disordered" evidence="1">
    <location>
        <begin position="137"/>
        <end position="232"/>
    </location>
</feature>
<feature type="compositionally biased region" description="Low complexity" evidence="1">
    <location>
        <begin position="757"/>
        <end position="778"/>
    </location>
</feature>
<dbReference type="WBParaSite" id="SSTP_0000270200.1">
    <property type="protein sequence ID" value="SSTP_0000270200.1"/>
    <property type="gene ID" value="SSTP_0000270200"/>
</dbReference>
<feature type="compositionally biased region" description="Polar residues" evidence="1">
    <location>
        <begin position="648"/>
        <end position="683"/>
    </location>
</feature>
<keyword evidence="2" id="KW-1185">Reference proteome</keyword>
<evidence type="ECO:0000256" key="1">
    <source>
        <dbReference type="SAM" id="MobiDB-lite"/>
    </source>
</evidence>
<dbReference type="WBParaSite" id="TCONS_00010307.p1">
    <property type="protein sequence ID" value="TCONS_00010307.p1"/>
    <property type="gene ID" value="XLOC_008005"/>
</dbReference>
<feature type="compositionally biased region" description="Low complexity" evidence="1">
    <location>
        <begin position="684"/>
        <end position="710"/>
    </location>
</feature>
<evidence type="ECO:0000313" key="2">
    <source>
        <dbReference type="Proteomes" id="UP000035681"/>
    </source>
</evidence>
<feature type="region of interest" description="Disordered" evidence="1">
    <location>
        <begin position="756"/>
        <end position="787"/>
    </location>
</feature>
<name>A0A0K0DZP0_STRER</name>
<dbReference type="Proteomes" id="UP000035681">
    <property type="component" value="Unplaced"/>
</dbReference>
<feature type="compositionally biased region" description="Low complexity" evidence="1">
    <location>
        <begin position="550"/>
        <end position="559"/>
    </location>
</feature>
<reference evidence="3" key="1">
    <citation type="submission" date="2015-08" db="UniProtKB">
        <authorList>
            <consortium name="WormBaseParasite"/>
        </authorList>
    </citation>
    <scope>IDENTIFICATION</scope>
</reference>
<feature type="region of interest" description="Disordered" evidence="1">
    <location>
        <begin position="624"/>
        <end position="735"/>
    </location>
</feature>
<feature type="region of interest" description="Disordered" evidence="1">
    <location>
        <begin position="862"/>
        <end position="902"/>
    </location>
</feature>
<organism evidence="3">
    <name type="scientific">Strongyloides stercoralis</name>
    <name type="common">Threadworm</name>
    <dbReference type="NCBI Taxonomy" id="6248"/>
    <lineage>
        <taxon>Eukaryota</taxon>
        <taxon>Metazoa</taxon>
        <taxon>Ecdysozoa</taxon>
        <taxon>Nematoda</taxon>
        <taxon>Chromadorea</taxon>
        <taxon>Rhabditida</taxon>
        <taxon>Tylenchina</taxon>
        <taxon>Panagrolaimomorpha</taxon>
        <taxon>Strongyloidoidea</taxon>
        <taxon>Strongyloididae</taxon>
        <taxon>Strongyloides</taxon>
    </lineage>
</organism>
<accession>A0A0K0DZP0</accession>
<feature type="compositionally biased region" description="Low complexity" evidence="1">
    <location>
        <begin position="517"/>
        <end position="529"/>
    </location>
</feature>
<feature type="compositionally biased region" description="Low complexity" evidence="1">
    <location>
        <begin position="341"/>
        <end position="368"/>
    </location>
</feature>